<dbReference type="WBParaSite" id="nRc.2.0.1.t35793-RA">
    <property type="protein sequence ID" value="nRc.2.0.1.t35793-RA"/>
    <property type="gene ID" value="nRc.2.0.1.g35793"/>
</dbReference>
<reference evidence="2" key="1">
    <citation type="submission" date="2022-11" db="UniProtKB">
        <authorList>
            <consortium name="WormBaseParasite"/>
        </authorList>
    </citation>
    <scope>IDENTIFICATION</scope>
</reference>
<organism evidence="1 2">
    <name type="scientific">Romanomermis culicivorax</name>
    <name type="common">Nematode worm</name>
    <dbReference type="NCBI Taxonomy" id="13658"/>
    <lineage>
        <taxon>Eukaryota</taxon>
        <taxon>Metazoa</taxon>
        <taxon>Ecdysozoa</taxon>
        <taxon>Nematoda</taxon>
        <taxon>Enoplea</taxon>
        <taxon>Dorylaimia</taxon>
        <taxon>Mermithida</taxon>
        <taxon>Mermithoidea</taxon>
        <taxon>Mermithidae</taxon>
        <taxon>Romanomermis</taxon>
    </lineage>
</organism>
<dbReference type="AlphaFoldDB" id="A0A915KAI9"/>
<sequence>MAKFEEFWQLASLNLLSLNLDLSELNLFEKRRRLLLLIIDYYLLLAANCEGRFLLQISSTQLARRKLPGGRSCHLWAHQSSTRHLNYETLLLLLLILANVKLLIRVLMNRHTLTRRFETVPNQTSLLSNFLLRLVQRPLPDVHLTAELDLRLYIIGQSAIGATELIKTRGAIDTPDAATAHRTIDAFTHRLLHLLLKSAWI</sequence>
<evidence type="ECO:0000313" key="1">
    <source>
        <dbReference type="Proteomes" id="UP000887565"/>
    </source>
</evidence>
<protein>
    <submittedName>
        <fullName evidence="2">Uncharacterized protein</fullName>
    </submittedName>
</protein>
<proteinExistence type="predicted"/>
<keyword evidence="1" id="KW-1185">Reference proteome</keyword>
<dbReference type="Proteomes" id="UP000887565">
    <property type="component" value="Unplaced"/>
</dbReference>
<evidence type="ECO:0000313" key="2">
    <source>
        <dbReference type="WBParaSite" id="nRc.2.0.1.t35793-RA"/>
    </source>
</evidence>
<accession>A0A915KAI9</accession>
<name>A0A915KAI9_ROMCU</name>